<evidence type="ECO:0000313" key="2">
    <source>
        <dbReference type="Proteomes" id="UP001482620"/>
    </source>
</evidence>
<reference evidence="1 2" key="1">
    <citation type="submission" date="2021-06" db="EMBL/GenBank/DDBJ databases">
        <authorList>
            <person name="Palmer J.M."/>
        </authorList>
    </citation>
    <scope>NUCLEOTIDE SEQUENCE [LARGE SCALE GENOMIC DNA]</scope>
    <source>
        <strain evidence="2">if_2019</strain>
        <tissue evidence="1">Muscle</tissue>
    </source>
</reference>
<sequence>MEPVTLSLRQNLAHPAEETHFNQLLSGTYFLLQTTGEDWNIDRELHLSAFDLHSMKTLIFFPSPAQPCHHSYTRHSSRWMRPKQRFLHSTVFGENQTKHISTVVEGW</sequence>
<comment type="caution">
    <text evidence="1">The sequence shown here is derived from an EMBL/GenBank/DDBJ whole genome shotgun (WGS) entry which is preliminary data.</text>
</comment>
<organism evidence="1 2">
    <name type="scientific">Ilyodon furcidens</name>
    <name type="common">goldbreast splitfin</name>
    <dbReference type="NCBI Taxonomy" id="33524"/>
    <lineage>
        <taxon>Eukaryota</taxon>
        <taxon>Metazoa</taxon>
        <taxon>Chordata</taxon>
        <taxon>Craniata</taxon>
        <taxon>Vertebrata</taxon>
        <taxon>Euteleostomi</taxon>
        <taxon>Actinopterygii</taxon>
        <taxon>Neopterygii</taxon>
        <taxon>Teleostei</taxon>
        <taxon>Neoteleostei</taxon>
        <taxon>Acanthomorphata</taxon>
        <taxon>Ovalentaria</taxon>
        <taxon>Atherinomorphae</taxon>
        <taxon>Cyprinodontiformes</taxon>
        <taxon>Goodeidae</taxon>
        <taxon>Ilyodon</taxon>
    </lineage>
</organism>
<dbReference type="Proteomes" id="UP001482620">
    <property type="component" value="Unassembled WGS sequence"/>
</dbReference>
<evidence type="ECO:0000313" key="1">
    <source>
        <dbReference type="EMBL" id="MEQ2226695.1"/>
    </source>
</evidence>
<gene>
    <name evidence="1" type="ORF">ILYODFUR_029976</name>
</gene>
<accession>A0ABV0T1D9</accession>
<dbReference type="EMBL" id="JAHRIQ010015942">
    <property type="protein sequence ID" value="MEQ2226695.1"/>
    <property type="molecule type" value="Genomic_DNA"/>
</dbReference>
<protein>
    <submittedName>
        <fullName evidence="1">Uncharacterized protein</fullName>
    </submittedName>
</protein>
<name>A0ABV0T1D9_9TELE</name>
<keyword evidence="2" id="KW-1185">Reference proteome</keyword>
<proteinExistence type="predicted"/>